<comment type="catalytic activity">
    <reaction evidence="8">
        <text>guanine + H2O + H(+) = xanthine + NH4(+)</text>
        <dbReference type="Rhea" id="RHEA:14665"/>
        <dbReference type="ChEBI" id="CHEBI:15377"/>
        <dbReference type="ChEBI" id="CHEBI:15378"/>
        <dbReference type="ChEBI" id="CHEBI:16235"/>
        <dbReference type="ChEBI" id="CHEBI:17712"/>
        <dbReference type="ChEBI" id="CHEBI:28938"/>
        <dbReference type="EC" id="3.5.4.3"/>
    </reaction>
</comment>
<evidence type="ECO:0000256" key="3">
    <source>
        <dbReference type="ARBA" id="ARBA00012781"/>
    </source>
</evidence>
<dbReference type="GO" id="GO:0008892">
    <property type="term" value="F:guanine deaminase activity"/>
    <property type="evidence" value="ECO:0007669"/>
    <property type="project" value="UniProtKB-EC"/>
</dbReference>
<evidence type="ECO:0000313" key="11">
    <source>
        <dbReference type="Proteomes" id="UP000652074"/>
    </source>
</evidence>
<dbReference type="EC" id="3.5.4.3" evidence="3 7"/>
<protein>
    <recommendedName>
        <fullName evidence="3 7">Guanine deaminase</fullName>
        <shortName evidence="8">Guanase</shortName>
        <ecNumber evidence="3 7">3.5.4.3</ecNumber>
    </recommendedName>
    <alternativeName>
        <fullName evidence="8">Guanine aminohydrolase</fullName>
    </alternativeName>
</protein>
<dbReference type="SUPFAM" id="SSF51338">
    <property type="entry name" value="Composite domain of metallo-dependent hydrolases"/>
    <property type="match status" value="1"/>
</dbReference>
<keyword evidence="5 8" id="KW-0378">Hydrolase</keyword>
<sequence length="444" mass="48321">MKFSPLQFGPLHAVRGEILHFLADPAAHGARAVAHFPDGLLVIRDGRVAECGPAAELLPKLSAALPVTDYRGKLILPGFVDTHIHYAQTDIIASYGEQLLAWLEKYTFPTERRFADPEHAAAVAEFFCDELLKNGTTTALAFATVHPASVDALFGAARERRMRLIAGKVLMDRNCPDFLRDTAETGYMESKALIERWHGCERLLYAVTPRFAPTSTPAQMQLAGQLFAEHPGVYLQSHVAENRGEIEWVAQLYPKARSYLDVYDGFGQLGARAVYAHCIWLDDEDRRRMADTGTAMSFCPTSNLFLGSGLFDPGRARELGVRVGIGTDVGAGTSFSMLQTLGEAYKVLQLGGQKLSAESAFHLATLGGAHSLDLDGLIGNFLPGKEADFVVLDLQATPLLARRMASCETLSERLFVLMMLGDDRCVAATHVLGAPAYRAGPAAR</sequence>
<reference evidence="10 11" key="1">
    <citation type="submission" date="2019-12" db="EMBL/GenBank/DDBJ databases">
        <title>Comparative genomics gives insights into the taxonomy of the Azoarcus-Aromatoleum group and reveals separate origins of nif in the plant-associated Azoarcus and non-plant-associated Aromatoleum sub-groups.</title>
        <authorList>
            <person name="Lafos M."/>
            <person name="Maluk M."/>
            <person name="Batista M."/>
            <person name="Junghare M."/>
            <person name="Carmona M."/>
            <person name="Faoro H."/>
            <person name="Cruz L.M."/>
            <person name="Battistoni F."/>
            <person name="De Souza E."/>
            <person name="Pedrosa F."/>
            <person name="Chen W.-M."/>
            <person name="Poole P.S."/>
            <person name="Dixon R.A."/>
            <person name="James E.K."/>
        </authorList>
    </citation>
    <scope>NUCLEOTIDE SEQUENCE [LARGE SCALE GENOMIC DNA]</scope>
    <source>
        <strain evidence="10 11">ToN1</strain>
    </source>
</reference>
<evidence type="ECO:0000256" key="1">
    <source>
        <dbReference type="ARBA" id="ARBA00004984"/>
    </source>
</evidence>
<dbReference type="InterPro" id="IPR032466">
    <property type="entry name" value="Metal_Hydrolase"/>
</dbReference>
<dbReference type="InterPro" id="IPR006680">
    <property type="entry name" value="Amidohydro-rel"/>
</dbReference>
<evidence type="ECO:0000256" key="8">
    <source>
        <dbReference type="RuleBase" id="RU366009"/>
    </source>
</evidence>
<comment type="pathway">
    <text evidence="1 8">Purine metabolism; guanine degradation; xanthine from guanine: step 1/1.</text>
</comment>
<comment type="similarity">
    <text evidence="2 8">Belongs to the metallo-dependent hydrolases superfamily. ATZ/TRZ family.</text>
</comment>
<dbReference type="PANTHER" id="PTHR11271">
    <property type="entry name" value="GUANINE DEAMINASE"/>
    <property type="match status" value="1"/>
</dbReference>
<dbReference type="Proteomes" id="UP000652074">
    <property type="component" value="Unassembled WGS sequence"/>
</dbReference>
<evidence type="ECO:0000256" key="5">
    <source>
        <dbReference type="ARBA" id="ARBA00022801"/>
    </source>
</evidence>
<keyword evidence="6 8" id="KW-0862">Zinc</keyword>
<comment type="function">
    <text evidence="8">Catalyzes the hydrolytic deamination of guanine, producing xanthine and ammonia.</text>
</comment>
<dbReference type="SUPFAM" id="SSF51556">
    <property type="entry name" value="Metallo-dependent hydrolases"/>
    <property type="match status" value="1"/>
</dbReference>
<dbReference type="RefSeq" id="WP_169208288.1">
    <property type="nucleotide sequence ID" value="NZ_CP059560.1"/>
</dbReference>
<evidence type="ECO:0000313" key="10">
    <source>
        <dbReference type="EMBL" id="NMF90959.1"/>
    </source>
</evidence>
<dbReference type="Pfam" id="PF01979">
    <property type="entry name" value="Amidohydro_1"/>
    <property type="match status" value="1"/>
</dbReference>
<evidence type="ECO:0000256" key="7">
    <source>
        <dbReference type="NCBIfam" id="TIGR02967"/>
    </source>
</evidence>
<keyword evidence="4 8" id="KW-0479">Metal-binding</keyword>
<proteinExistence type="inferred from homology"/>
<keyword evidence="11" id="KW-1185">Reference proteome</keyword>
<evidence type="ECO:0000256" key="6">
    <source>
        <dbReference type="ARBA" id="ARBA00022833"/>
    </source>
</evidence>
<dbReference type="PANTHER" id="PTHR11271:SF6">
    <property type="entry name" value="GUANINE DEAMINASE"/>
    <property type="match status" value="1"/>
</dbReference>
<dbReference type="InterPro" id="IPR014311">
    <property type="entry name" value="Guanine_deaminase"/>
</dbReference>
<comment type="cofactor">
    <cofactor evidence="8">
        <name>Zn(2+)</name>
        <dbReference type="ChEBI" id="CHEBI:29105"/>
    </cofactor>
    <text evidence="8">Binds 1 zinc ion per subunit.</text>
</comment>
<evidence type="ECO:0000256" key="2">
    <source>
        <dbReference type="ARBA" id="ARBA00006745"/>
    </source>
</evidence>
<feature type="domain" description="Amidohydrolase-related" evidence="9">
    <location>
        <begin position="75"/>
        <end position="426"/>
    </location>
</feature>
<organism evidence="10 11">
    <name type="scientific">Aromatoleum petrolei</name>
    <dbReference type="NCBI Taxonomy" id="76116"/>
    <lineage>
        <taxon>Bacteria</taxon>
        <taxon>Pseudomonadati</taxon>
        <taxon>Pseudomonadota</taxon>
        <taxon>Betaproteobacteria</taxon>
        <taxon>Rhodocyclales</taxon>
        <taxon>Rhodocyclaceae</taxon>
        <taxon>Aromatoleum</taxon>
    </lineage>
</organism>
<dbReference type="NCBIfam" id="TIGR02967">
    <property type="entry name" value="guan_deamin"/>
    <property type="match status" value="1"/>
</dbReference>
<dbReference type="CDD" id="cd01303">
    <property type="entry name" value="GDEase"/>
    <property type="match status" value="1"/>
</dbReference>
<dbReference type="InterPro" id="IPR011059">
    <property type="entry name" value="Metal-dep_hydrolase_composite"/>
</dbReference>
<dbReference type="Gene3D" id="2.30.40.10">
    <property type="entry name" value="Urease, subunit C, domain 1"/>
    <property type="match status" value="1"/>
</dbReference>
<dbReference type="InterPro" id="IPR051607">
    <property type="entry name" value="Metallo-dep_hydrolases"/>
</dbReference>
<dbReference type="EMBL" id="WTVR01000059">
    <property type="protein sequence ID" value="NMF90959.1"/>
    <property type="molecule type" value="Genomic_DNA"/>
</dbReference>
<accession>A0ABX1MY05</accession>
<gene>
    <name evidence="10" type="primary">guaD</name>
    <name evidence="10" type="ORF">GPA26_21070</name>
</gene>
<evidence type="ECO:0000259" key="9">
    <source>
        <dbReference type="Pfam" id="PF01979"/>
    </source>
</evidence>
<dbReference type="NCBIfam" id="NF006679">
    <property type="entry name" value="PRK09228.1"/>
    <property type="match status" value="1"/>
</dbReference>
<name>A0ABX1MY05_9RHOO</name>
<comment type="caution">
    <text evidence="10">The sequence shown here is derived from an EMBL/GenBank/DDBJ whole genome shotgun (WGS) entry which is preliminary data.</text>
</comment>
<dbReference type="Gene3D" id="3.20.20.140">
    <property type="entry name" value="Metal-dependent hydrolases"/>
    <property type="match status" value="1"/>
</dbReference>
<evidence type="ECO:0000256" key="4">
    <source>
        <dbReference type="ARBA" id="ARBA00022723"/>
    </source>
</evidence>